<dbReference type="PANTHER" id="PTHR11076">
    <property type="entry name" value="DNA REPAIR POLYMERASE UMUC / TRANSFERASE FAMILY MEMBER"/>
    <property type="match status" value="1"/>
</dbReference>
<dbReference type="GO" id="GO:0000287">
    <property type="term" value="F:magnesium ion binding"/>
    <property type="evidence" value="ECO:0007669"/>
    <property type="project" value="UniProtKB-UniRule"/>
</dbReference>
<name>A0A0U0ZPK5_9MYCO</name>
<evidence type="ECO:0000256" key="3">
    <source>
        <dbReference type="ARBA" id="ARBA00049244"/>
    </source>
</evidence>
<dbReference type="PROSITE" id="PS50173">
    <property type="entry name" value="UMUC"/>
    <property type="match status" value="1"/>
</dbReference>
<comment type="function">
    <text evidence="2 4">Poorly processive, error-prone DNA polymerase involved in untargeted mutagenesis. Copies undamaged DNA at stalled replication forks, which arise in vivo from mismatched or misaligned primer ends. These misaligned primers can be extended by PolIV. Exhibits no 3'-5' exonuclease (proofreading) activity. May be involved in translesional synthesis, in conjunction with the beta clamp from PolIII.</text>
</comment>
<keyword evidence="4" id="KW-0479">Metal-binding</keyword>
<dbReference type="Gene3D" id="3.40.1170.60">
    <property type="match status" value="1"/>
</dbReference>
<comment type="catalytic activity">
    <reaction evidence="3 4">
        <text>DNA(n) + a 2'-deoxyribonucleoside 5'-triphosphate = DNA(n+1) + diphosphate</text>
        <dbReference type="Rhea" id="RHEA:22508"/>
        <dbReference type="Rhea" id="RHEA-COMP:17339"/>
        <dbReference type="Rhea" id="RHEA-COMP:17340"/>
        <dbReference type="ChEBI" id="CHEBI:33019"/>
        <dbReference type="ChEBI" id="CHEBI:61560"/>
        <dbReference type="ChEBI" id="CHEBI:173112"/>
        <dbReference type="EC" id="2.7.7.7"/>
    </reaction>
</comment>
<keyword evidence="4" id="KW-0227">DNA damage</keyword>
<dbReference type="RefSeq" id="WP_005063540.1">
    <property type="nucleotide sequence ID" value="NZ_AP022621.1"/>
</dbReference>
<dbReference type="GO" id="GO:0009432">
    <property type="term" value="P:SOS response"/>
    <property type="evidence" value="ECO:0007669"/>
    <property type="project" value="TreeGrafter"/>
</dbReference>
<feature type="binding site" evidence="4">
    <location>
        <position position="101"/>
    </location>
    <ligand>
        <name>Mg(2+)</name>
        <dbReference type="ChEBI" id="CHEBI:18420"/>
    </ligand>
</feature>
<dbReference type="Gene3D" id="3.30.1490.100">
    <property type="entry name" value="DNA polymerase, Y-family, little finger domain"/>
    <property type="match status" value="1"/>
</dbReference>
<comment type="cofactor">
    <cofactor evidence="4">
        <name>Mg(2+)</name>
        <dbReference type="ChEBI" id="CHEBI:18420"/>
    </cofactor>
    <text evidence="4">Binds 2 magnesium ions per subunit.</text>
</comment>
<feature type="site" description="Substrate discrimination" evidence="4">
    <location>
        <position position="16"/>
    </location>
</feature>
<dbReference type="Gene3D" id="1.10.150.20">
    <property type="entry name" value="5' to 3' exonuclease, C-terminal subdomain"/>
    <property type="match status" value="1"/>
</dbReference>
<dbReference type="InterPro" id="IPR017961">
    <property type="entry name" value="DNA_pol_Y-fam_little_finger"/>
</dbReference>
<evidence type="ECO:0000256" key="1">
    <source>
        <dbReference type="ARBA" id="ARBA00010945"/>
    </source>
</evidence>
<keyword evidence="4 6" id="KW-0808">Transferase</keyword>
<reference evidence="6 7" key="1">
    <citation type="submission" date="2015-03" db="EMBL/GenBank/DDBJ databases">
        <authorList>
            <person name="Murphy D."/>
        </authorList>
    </citation>
    <scope>NUCLEOTIDE SEQUENCE [LARGE SCALE GENOMIC DNA]</scope>
    <source>
        <strain evidence="6 7">PAP088</strain>
    </source>
</reference>
<feature type="domain" description="UmuC" evidence="5">
    <location>
        <begin position="7"/>
        <end position="183"/>
    </location>
</feature>
<keyword evidence="4" id="KW-0235">DNA replication</keyword>
<evidence type="ECO:0000256" key="2">
    <source>
        <dbReference type="ARBA" id="ARBA00025589"/>
    </source>
</evidence>
<evidence type="ECO:0000256" key="4">
    <source>
        <dbReference type="HAMAP-Rule" id="MF_01113"/>
    </source>
</evidence>
<dbReference type="InterPro" id="IPR001126">
    <property type="entry name" value="UmuC"/>
</dbReference>
<dbReference type="InterPro" id="IPR043128">
    <property type="entry name" value="Rev_trsase/Diguanyl_cyclase"/>
</dbReference>
<dbReference type="GO" id="GO:0006261">
    <property type="term" value="P:DNA-templated DNA replication"/>
    <property type="evidence" value="ECO:0007669"/>
    <property type="project" value="UniProtKB-UniRule"/>
</dbReference>
<dbReference type="Pfam" id="PF11798">
    <property type="entry name" value="IMS_HHH"/>
    <property type="match status" value="1"/>
</dbReference>
<dbReference type="InterPro" id="IPR024728">
    <property type="entry name" value="PolY_HhH_motif"/>
</dbReference>
<keyword evidence="4" id="KW-0515">Mutator protein</keyword>
<dbReference type="Proteomes" id="UP000045782">
    <property type="component" value="Unassembled WGS sequence"/>
</dbReference>
<dbReference type="SUPFAM" id="SSF100879">
    <property type="entry name" value="Lesion bypass DNA polymerase (Y-family), little finger domain"/>
    <property type="match status" value="1"/>
</dbReference>
<evidence type="ECO:0000259" key="5">
    <source>
        <dbReference type="PROSITE" id="PS50173"/>
    </source>
</evidence>
<sequence>MTGTASILHADLDSFYASVEQRDTPALRDRPVIVGGGVVLAASYEAKHCGVRTAMGGRQALRLCPHAVVVPPRFDAYSAASKLVFEVFRDTTPLVEPLSIDEAFLDVSGLLRISGAPRDIAAALRVEVRRRAGLPITVGIARTKFLAKVASRQGKPDGLLVVEPHEELSFLRPLPVQALWGVGSVTAEKLRVYGIRTVADVADLGESTLASMVGRAMGHQLHCLANNIDPRRVDGGRRRRSIGAQCALGRGPRADSEIDAIATQLMERIARRMRGTGRSCRTVVLRLRFGDYARATRSRTMPRPTTSTERLLSVARELVKDAGPLIKERGITLIGFSVSNFDPCGAAQLELPFSDAAENTLALDSTLDGLRNRFGTRSVTRANLLHGGGREEWGIPTFEDL</sequence>
<dbReference type="HAMAP" id="MF_01113">
    <property type="entry name" value="DNApol_IV"/>
    <property type="match status" value="1"/>
</dbReference>
<protein>
    <recommendedName>
        <fullName evidence="4">DNA polymerase IV</fullName>
        <shortName evidence="4">Pol IV</shortName>
        <ecNumber evidence="4">2.7.7.7</ecNumber>
    </recommendedName>
</protein>
<keyword evidence="4" id="KW-0963">Cytoplasm</keyword>
<dbReference type="SUPFAM" id="SSF56672">
    <property type="entry name" value="DNA/RNA polymerases"/>
    <property type="match status" value="1"/>
</dbReference>
<evidence type="ECO:0000313" key="7">
    <source>
        <dbReference type="Proteomes" id="UP000045782"/>
    </source>
</evidence>
<dbReference type="GO" id="GO:0005829">
    <property type="term" value="C:cytosol"/>
    <property type="evidence" value="ECO:0007669"/>
    <property type="project" value="TreeGrafter"/>
</dbReference>
<dbReference type="GO" id="GO:0006281">
    <property type="term" value="P:DNA repair"/>
    <property type="evidence" value="ECO:0007669"/>
    <property type="project" value="UniProtKB-UniRule"/>
</dbReference>
<dbReference type="CDD" id="cd03586">
    <property type="entry name" value="PolY_Pol_IV_kappa"/>
    <property type="match status" value="1"/>
</dbReference>
<keyword evidence="4 6" id="KW-0548">Nucleotidyltransferase</keyword>
<dbReference type="InterPro" id="IPR022880">
    <property type="entry name" value="DNApol_IV"/>
</dbReference>
<feature type="binding site" evidence="4">
    <location>
        <position position="11"/>
    </location>
    <ligand>
        <name>Mg(2+)</name>
        <dbReference type="ChEBI" id="CHEBI:18420"/>
    </ligand>
</feature>
<dbReference type="NCBIfam" id="NF002677">
    <property type="entry name" value="PRK02406.1"/>
    <property type="match status" value="1"/>
</dbReference>
<evidence type="ECO:0000313" key="6">
    <source>
        <dbReference type="EMBL" id="CPV61616.1"/>
    </source>
</evidence>
<keyword evidence="4" id="KW-0238">DNA-binding</keyword>
<dbReference type="Gene3D" id="3.30.70.270">
    <property type="match status" value="1"/>
</dbReference>
<comment type="similarity">
    <text evidence="1 4">Belongs to the DNA polymerase type-Y family.</text>
</comment>
<dbReference type="InterPro" id="IPR043502">
    <property type="entry name" value="DNA/RNA_pol_sf"/>
</dbReference>
<comment type="subunit">
    <text evidence="4">Monomer.</text>
</comment>
<dbReference type="InterPro" id="IPR050116">
    <property type="entry name" value="DNA_polymerase-Y"/>
</dbReference>
<keyword evidence="4" id="KW-0460">Magnesium</keyword>
<dbReference type="EC" id="2.7.7.7" evidence="4"/>
<dbReference type="NCBIfam" id="NF003015">
    <property type="entry name" value="PRK03858.1"/>
    <property type="match status" value="1"/>
</dbReference>
<keyword evidence="4 6" id="KW-0239">DNA-directed DNA polymerase</keyword>
<feature type="active site" evidence="4">
    <location>
        <position position="102"/>
    </location>
</feature>
<organism evidence="6 7">
    <name type="scientific">Mycobacteroides abscessus</name>
    <dbReference type="NCBI Taxonomy" id="36809"/>
    <lineage>
        <taxon>Bacteria</taxon>
        <taxon>Bacillati</taxon>
        <taxon>Actinomycetota</taxon>
        <taxon>Actinomycetes</taxon>
        <taxon>Mycobacteriales</taxon>
        <taxon>Mycobacteriaceae</taxon>
        <taxon>Mycobacteroides</taxon>
    </lineage>
</organism>
<accession>A0A0U0ZPK5</accession>
<dbReference type="AlphaFoldDB" id="A0A0U0ZPK5"/>
<dbReference type="GO" id="GO:0003684">
    <property type="term" value="F:damaged DNA binding"/>
    <property type="evidence" value="ECO:0007669"/>
    <property type="project" value="InterPro"/>
</dbReference>
<dbReference type="InterPro" id="IPR036775">
    <property type="entry name" value="DNA_pol_Y-fam_lit_finger_sf"/>
</dbReference>
<dbReference type="EMBL" id="CSWP01000007">
    <property type="protein sequence ID" value="CPV61616.1"/>
    <property type="molecule type" value="Genomic_DNA"/>
</dbReference>
<dbReference type="GO" id="GO:0003887">
    <property type="term" value="F:DNA-directed DNA polymerase activity"/>
    <property type="evidence" value="ECO:0007669"/>
    <property type="project" value="UniProtKB-UniRule"/>
</dbReference>
<gene>
    <name evidence="6" type="primary">dinB_2</name>
    <name evidence="4" type="synonym">dinB</name>
    <name evidence="6" type="ORF">ERS075579_03353</name>
</gene>
<keyword evidence="4" id="KW-0234">DNA repair</keyword>
<dbReference type="PANTHER" id="PTHR11076:SF33">
    <property type="entry name" value="DNA POLYMERASE KAPPA"/>
    <property type="match status" value="1"/>
</dbReference>
<proteinExistence type="inferred from homology"/>
<dbReference type="GO" id="GO:0042276">
    <property type="term" value="P:error-prone translesion synthesis"/>
    <property type="evidence" value="ECO:0007669"/>
    <property type="project" value="TreeGrafter"/>
</dbReference>
<dbReference type="Pfam" id="PF11799">
    <property type="entry name" value="IMS_C"/>
    <property type="match status" value="1"/>
</dbReference>
<comment type="subcellular location">
    <subcellularLocation>
        <location evidence="4">Cytoplasm</location>
    </subcellularLocation>
</comment>
<dbReference type="Pfam" id="PF00817">
    <property type="entry name" value="IMS"/>
    <property type="match status" value="1"/>
</dbReference>